<dbReference type="Pfam" id="PF07690">
    <property type="entry name" value="MFS_1"/>
    <property type="match status" value="1"/>
</dbReference>
<feature type="transmembrane region" description="Helical" evidence="7">
    <location>
        <begin position="91"/>
        <end position="109"/>
    </location>
</feature>
<dbReference type="FunFam" id="1.20.1250.20:FF:000057">
    <property type="entry name" value="MFS general substrate transporter"/>
    <property type="match status" value="1"/>
</dbReference>
<protein>
    <submittedName>
        <fullName evidence="9">MFS general substrate transporter</fullName>
    </submittedName>
</protein>
<comment type="caution">
    <text evidence="9">The sequence shown here is derived from an EMBL/GenBank/DDBJ whole genome shotgun (WGS) entry which is preliminary data.</text>
</comment>
<dbReference type="PANTHER" id="PTHR43791">
    <property type="entry name" value="PERMEASE-RELATED"/>
    <property type="match status" value="1"/>
</dbReference>
<evidence type="ECO:0000256" key="6">
    <source>
        <dbReference type="SAM" id="MobiDB-lite"/>
    </source>
</evidence>
<dbReference type="SUPFAM" id="SSF103473">
    <property type="entry name" value="MFS general substrate transporter"/>
    <property type="match status" value="1"/>
</dbReference>
<dbReference type="OrthoDB" id="2985014at2759"/>
<gene>
    <name evidence="9" type="ORF">PsYK624_079970</name>
</gene>
<dbReference type="PANTHER" id="PTHR43791:SF36">
    <property type="entry name" value="TRANSPORTER, PUTATIVE (AFU_ORTHOLOGUE AFUA_6G08340)-RELATED"/>
    <property type="match status" value="1"/>
</dbReference>
<feature type="transmembrane region" description="Helical" evidence="7">
    <location>
        <begin position="316"/>
        <end position="334"/>
    </location>
</feature>
<reference evidence="9 10" key="1">
    <citation type="submission" date="2021-08" db="EMBL/GenBank/DDBJ databases">
        <title>Draft Genome Sequence of Phanerochaete sordida strain YK-624.</title>
        <authorList>
            <person name="Mori T."/>
            <person name="Dohra H."/>
            <person name="Suzuki T."/>
            <person name="Kawagishi H."/>
            <person name="Hirai H."/>
        </authorList>
    </citation>
    <scope>NUCLEOTIDE SEQUENCE [LARGE SCALE GENOMIC DNA]</scope>
    <source>
        <strain evidence="9 10">YK-624</strain>
    </source>
</reference>
<dbReference type="Gene3D" id="1.20.1250.20">
    <property type="entry name" value="MFS general substrate transporter like domains"/>
    <property type="match status" value="1"/>
</dbReference>
<comment type="subcellular location">
    <subcellularLocation>
        <location evidence="1">Membrane</location>
        <topology evidence="1">Multi-pass membrane protein</topology>
    </subcellularLocation>
</comment>
<accession>A0A9P3GBR0</accession>
<feature type="transmembrane region" description="Helical" evidence="7">
    <location>
        <begin position="210"/>
        <end position="230"/>
    </location>
</feature>
<keyword evidence="2" id="KW-0813">Transport</keyword>
<proteinExistence type="predicted"/>
<feature type="domain" description="Major facilitator superfamily (MFS) profile" evidence="8">
    <location>
        <begin position="54"/>
        <end position="389"/>
    </location>
</feature>
<evidence type="ECO:0000313" key="10">
    <source>
        <dbReference type="Proteomes" id="UP000703269"/>
    </source>
</evidence>
<sequence length="389" mass="42476">MGRASWSNEEDFDGDGKLDSDIELDDKDEPESETYDTLAQQELERKLLWKVDKRMSILVLLYILNIVDRNNVAAARLRGFEEDLGLKGQQFATVLSVLYVGYITMQIPSNLFLNHIGRPSMYLSISMVTWGVLSIMTGLARNFNDVLLTRLLFGTAEASFFPGALFLLSRWYTPVELGARTALLLCGSIAGNAVGALAASALLELAPWRWLFYTEGAATLAAALLAARVLPDFPESAPARWLTSAEARLAVRRMRASAAPATLDAHAGGAAAALRHAVADANVWLFLAALAAQMLAGSGTDWYPTVVATLGYSRRTTLLLCAAPYPATGALTYWVARHSDRTRERFWHTTIPVLVAAAGMLLALTSQDVRVRYVSLYALSLSLLPARPH</sequence>
<dbReference type="InterPro" id="IPR011701">
    <property type="entry name" value="MFS"/>
</dbReference>
<evidence type="ECO:0000256" key="3">
    <source>
        <dbReference type="ARBA" id="ARBA00022692"/>
    </source>
</evidence>
<feature type="transmembrane region" description="Helical" evidence="7">
    <location>
        <begin position="151"/>
        <end position="169"/>
    </location>
</feature>
<feature type="transmembrane region" description="Helical" evidence="7">
    <location>
        <begin position="346"/>
        <end position="364"/>
    </location>
</feature>
<dbReference type="InterPro" id="IPR036259">
    <property type="entry name" value="MFS_trans_sf"/>
</dbReference>
<evidence type="ECO:0000256" key="1">
    <source>
        <dbReference type="ARBA" id="ARBA00004141"/>
    </source>
</evidence>
<evidence type="ECO:0000256" key="5">
    <source>
        <dbReference type="ARBA" id="ARBA00023136"/>
    </source>
</evidence>
<feature type="transmembrane region" description="Helical" evidence="7">
    <location>
        <begin position="181"/>
        <end position="203"/>
    </location>
</feature>
<keyword evidence="10" id="KW-1185">Reference proteome</keyword>
<dbReference type="EMBL" id="BPQB01000023">
    <property type="protein sequence ID" value="GJE91846.1"/>
    <property type="molecule type" value="Genomic_DNA"/>
</dbReference>
<keyword evidence="5 7" id="KW-0472">Membrane</keyword>
<dbReference type="PROSITE" id="PS50850">
    <property type="entry name" value="MFS"/>
    <property type="match status" value="1"/>
</dbReference>
<keyword evidence="4 7" id="KW-1133">Transmembrane helix</keyword>
<feature type="transmembrane region" description="Helical" evidence="7">
    <location>
        <begin position="121"/>
        <end position="139"/>
    </location>
</feature>
<keyword evidence="3 7" id="KW-0812">Transmembrane</keyword>
<evidence type="ECO:0000256" key="7">
    <source>
        <dbReference type="SAM" id="Phobius"/>
    </source>
</evidence>
<name>A0A9P3GBR0_9APHY</name>
<evidence type="ECO:0000256" key="4">
    <source>
        <dbReference type="ARBA" id="ARBA00022989"/>
    </source>
</evidence>
<feature type="compositionally biased region" description="Acidic residues" evidence="6">
    <location>
        <begin position="21"/>
        <end position="34"/>
    </location>
</feature>
<feature type="region of interest" description="Disordered" evidence="6">
    <location>
        <begin position="1"/>
        <end position="36"/>
    </location>
</feature>
<dbReference type="GO" id="GO:0022857">
    <property type="term" value="F:transmembrane transporter activity"/>
    <property type="evidence" value="ECO:0007669"/>
    <property type="project" value="InterPro"/>
</dbReference>
<organism evidence="9 10">
    <name type="scientific">Phanerochaete sordida</name>
    <dbReference type="NCBI Taxonomy" id="48140"/>
    <lineage>
        <taxon>Eukaryota</taxon>
        <taxon>Fungi</taxon>
        <taxon>Dikarya</taxon>
        <taxon>Basidiomycota</taxon>
        <taxon>Agaricomycotina</taxon>
        <taxon>Agaricomycetes</taxon>
        <taxon>Polyporales</taxon>
        <taxon>Phanerochaetaceae</taxon>
        <taxon>Phanerochaete</taxon>
    </lineage>
</organism>
<dbReference type="AlphaFoldDB" id="A0A9P3GBR0"/>
<dbReference type="GO" id="GO:0016020">
    <property type="term" value="C:membrane"/>
    <property type="evidence" value="ECO:0007669"/>
    <property type="project" value="UniProtKB-SubCell"/>
</dbReference>
<evidence type="ECO:0000313" key="9">
    <source>
        <dbReference type="EMBL" id="GJE91846.1"/>
    </source>
</evidence>
<evidence type="ECO:0000259" key="8">
    <source>
        <dbReference type="PROSITE" id="PS50850"/>
    </source>
</evidence>
<dbReference type="Proteomes" id="UP000703269">
    <property type="component" value="Unassembled WGS sequence"/>
</dbReference>
<dbReference type="InterPro" id="IPR020846">
    <property type="entry name" value="MFS_dom"/>
</dbReference>
<evidence type="ECO:0000256" key="2">
    <source>
        <dbReference type="ARBA" id="ARBA00022448"/>
    </source>
</evidence>